<evidence type="ECO:0000256" key="1">
    <source>
        <dbReference type="ARBA" id="ARBA00004997"/>
    </source>
</evidence>
<gene>
    <name evidence="13" type="ORF">SAMN06265379_101559</name>
</gene>
<evidence type="ECO:0000256" key="8">
    <source>
        <dbReference type="ARBA" id="ARBA00022840"/>
    </source>
</evidence>
<dbReference type="EMBL" id="FXTB01000001">
    <property type="protein sequence ID" value="SMO40509.1"/>
    <property type="molecule type" value="Genomic_DNA"/>
</dbReference>
<dbReference type="SUPFAM" id="SSF50800">
    <property type="entry name" value="PK beta-barrel domain-like"/>
    <property type="match status" value="1"/>
</dbReference>
<dbReference type="EC" id="2.7.1.40" evidence="3"/>
<keyword evidence="10" id="KW-0324">Glycolysis</keyword>
<dbReference type="GO" id="GO:0000287">
    <property type="term" value="F:magnesium ion binding"/>
    <property type="evidence" value="ECO:0007669"/>
    <property type="project" value="InterPro"/>
</dbReference>
<evidence type="ECO:0000256" key="11">
    <source>
        <dbReference type="ARBA" id="ARBA00023317"/>
    </source>
</evidence>
<reference evidence="13 14" key="1">
    <citation type="submission" date="2017-05" db="EMBL/GenBank/DDBJ databases">
        <authorList>
            <person name="Varghese N."/>
            <person name="Submissions S."/>
        </authorList>
    </citation>
    <scope>NUCLEOTIDE SEQUENCE [LARGE SCALE GENOMIC DNA]</scope>
    <source>
        <strain evidence="13 14">DSM 27040</strain>
    </source>
</reference>
<keyword evidence="14" id="KW-1185">Reference proteome</keyword>
<keyword evidence="4" id="KW-0808">Transferase</keyword>
<comment type="similarity">
    <text evidence="2">Belongs to the pyruvate kinase family.</text>
</comment>
<evidence type="ECO:0000256" key="7">
    <source>
        <dbReference type="ARBA" id="ARBA00022777"/>
    </source>
</evidence>
<dbReference type="UniPathway" id="UPA00109">
    <property type="reaction ID" value="UER00188"/>
</dbReference>
<dbReference type="RefSeq" id="WP_142531916.1">
    <property type="nucleotide sequence ID" value="NZ_FXTB01000001.1"/>
</dbReference>
<dbReference type="GO" id="GO:0030955">
    <property type="term" value="F:potassium ion binding"/>
    <property type="evidence" value="ECO:0007669"/>
    <property type="project" value="InterPro"/>
</dbReference>
<keyword evidence="6" id="KW-0547">Nucleotide-binding</keyword>
<comment type="pathway">
    <text evidence="1">Carbohydrate degradation; glycolysis; pyruvate from D-glyceraldehyde 3-phosphate: step 5/5.</text>
</comment>
<organism evidence="13 14">
    <name type="scientific">Saccharicrinis carchari</name>
    <dbReference type="NCBI Taxonomy" id="1168039"/>
    <lineage>
        <taxon>Bacteria</taxon>
        <taxon>Pseudomonadati</taxon>
        <taxon>Bacteroidota</taxon>
        <taxon>Bacteroidia</taxon>
        <taxon>Marinilabiliales</taxon>
        <taxon>Marinilabiliaceae</taxon>
        <taxon>Saccharicrinis</taxon>
    </lineage>
</organism>
<dbReference type="AlphaFoldDB" id="A0A521B0F3"/>
<feature type="domain" description="Pyruvate kinase barrel" evidence="12">
    <location>
        <begin position="359"/>
        <end position="573"/>
    </location>
</feature>
<dbReference type="Gene3D" id="2.40.33.10">
    <property type="entry name" value="PK beta-barrel domain-like"/>
    <property type="match status" value="2"/>
</dbReference>
<dbReference type="InterPro" id="IPR011037">
    <property type="entry name" value="Pyrv_Knase-like_insert_dom_sf"/>
</dbReference>
<evidence type="ECO:0000256" key="9">
    <source>
        <dbReference type="ARBA" id="ARBA00022842"/>
    </source>
</evidence>
<keyword evidence="8" id="KW-0067">ATP-binding</keyword>
<keyword evidence="11 13" id="KW-0670">Pyruvate</keyword>
<feature type="domain" description="Pyruvate kinase barrel" evidence="12">
    <location>
        <begin position="130"/>
        <end position="218"/>
    </location>
</feature>
<proteinExistence type="inferred from homology"/>
<dbReference type="PANTHER" id="PTHR11817">
    <property type="entry name" value="PYRUVATE KINASE"/>
    <property type="match status" value="1"/>
</dbReference>
<dbReference type="Pfam" id="PF00224">
    <property type="entry name" value="PK"/>
    <property type="match status" value="2"/>
</dbReference>
<evidence type="ECO:0000256" key="6">
    <source>
        <dbReference type="ARBA" id="ARBA00022741"/>
    </source>
</evidence>
<keyword evidence="7 13" id="KW-0418">Kinase</keyword>
<dbReference type="InterPro" id="IPR015813">
    <property type="entry name" value="Pyrv/PenolPyrv_kinase-like_dom"/>
</dbReference>
<evidence type="ECO:0000313" key="13">
    <source>
        <dbReference type="EMBL" id="SMO40509.1"/>
    </source>
</evidence>
<dbReference type="SUPFAM" id="SSF51621">
    <property type="entry name" value="Phosphoenolpyruvate/pyruvate domain"/>
    <property type="match status" value="1"/>
</dbReference>
<evidence type="ECO:0000256" key="3">
    <source>
        <dbReference type="ARBA" id="ARBA00012142"/>
    </source>
</evidence>
<evidence type="ECO:0000256" key="4">
    <source>
        <dbReference type="ARBA" id="ARBA00022679"/>
    </source>
</evidence>
<dbReference type="NCBIfam" id="NF011314">
    <property type="entry name" value="PRK14725.1"/>
    <property type="match status" value="1"/>
</dbReference>
<dbReference type="OrthoDB" id="9812123at2"/>
<dbReference type="GO" id="GO:0016301">
    <property type="term" value="F:kinase activity"/>
    <property type="evidence" value="ECO:0007669"/>
    <property type="project" value="UniProtKB-KW"/>
</dbReference>
<dbReference type="Gene3D" id="3.20.20.60">
    <property type="entry name" value="Phosphoenolpyruvate-binding domains"/>
    <property type="match status" value="2"/>
</dbReference>
<protein>
    <recommendedName>
        <fullName evidence="3">pyruvate kinase</fullName>
        <ecNumber evidence="3">2.7.1.40</ecNumber>
    </recommendedName>
</protein>
<dbReference type="Proteomes" id="UP000319040">
    <property type="component" value="Unassembled WGS sequence"/>
</dbReference>
<dbReference type="InterPro" id="IPR001697">
    <property type="entry name" value="Pyr_Knase"/>
</dbReference>
<accession>A0A521B0F3</accession>
<evidence type="ECO:0000259" key="12">
    <source>
        <dbReference type="Pfam" id="PF00224"/>
    </source>
</evidence>
<keyword evidence="9" id="KW-0460">Magnesium</keyword>
<evidence type="ECO:0000256" key="10">
    <source>
        <dbReference type="ARBA" id="ARBA00023152"/>
    </source>
</evidence>
<dbReference type="InterPro" id="IPR040442">
    <property type="entry name" value="Pyrv_kinase-like_dom_sf"/>
</dbReference>
<evidence type="ECO:0000256" key="5">
    <source>
        <dbReference type="ARBA" id="ARBA00022723"/>
    </source>
</evidence>
<dbReference type="GO" id="GO:0005524">
    <property type="term" value="F:ATP binding"/>
    <property type="evidence" value="ECO:0007669"/>
    <property type="project" value="UniProtKB-KW"/>
</dbReference>
<dbReference type="InterPro" id="IPR015806">
    <property type="entry name" value="Pyrv_Knase_insert_dom_sf"/>
</dbReference>
<keyword evidence="5" id="KW-0479">Metal-binding</keyword>
<dbReference type="GO" id="GO:0004743">
    <property type="term" value="F:pyruvate kinase activity"/>
    <property type="evidence" value="ECO:0007669"/>
    <property type="project" value="UniProtKB-EC"/>
</dbReference>
<dbReference type="InterPro" id="IPR015793">
    <property type="entry name" value="Pyrv_Knase_brl"/>
</dbReference>
<name>A0A521B0F3_SACCC</name>
<sequence length="616" mass="69032">MNRQDKLRQIGHQIRDIIVKAREMENIYSDLIGRVHPIYSKSALNLVHYLALRSFDIEKLQTQLRYLGLPGMDNAEAHVMSSLLSVQTIVRLMCGMPVAQNPAGTISIKKSENLLKTNTNLLFGYKSTNRWTRIMVTLPTIAARDYTFINRLVKLGMNSARINCAHDHPAVWIQMINHIKQSNKASKKNCKIVMDLAGPKLRTGAMKPGPQILRFKPERDLSGKVTKPAKLWIAPPDVFPPDDTADAIIPVDARLLKKIKRGDTIHFTDARGKKNQILIDRKQGEGKWGLCHYSAYLKTGTELKLNKVKQTGREKSFVGELLALEQFILLCKNDLLIVHKEPIPGEPAKYDRKGKLIAHAHISCTLPEVFDDVKPGEAVFFNDGKIEGVIEAKEEGRLRVKITHAKKMGSKLRGGKGINFPDSHLNINGLTAKDKEDMNFVGQWADVVNLSFVNQASDVEAYLTVLGKIKEKPGLIVKIETFNGFRNLPEILLCAMQIYPVGIMIARGDLAIETGWKNFASIQEEIMRVGDAAHIPAVWATQVLESMAKNGVPTRSEITDAVLAQRAECVMLNKGAYIEKTVNVLDSILKKMQKHGYKKQMHLPKLEEADRLKLSL</sequence>
<evidence type="ECO:0000313" key="14">
    <source>
        <dbReference type="Proteomes" id="UP000319040"/>
    </source>
</evidence>
<evidence type="ECO:0000256" key="2">
    <source>
        <dbReference type="ARBA" id="ARBA00008663"/>
    </source>
</evidence>